<dbReference type="OrthoDB" id="3248827at2759"/>
<evidence type="ECO:0000256" key="4">
    <source>
        <dbReference type="ARBA" id="ARBA00022840"/>
    </source>
</evidence>
<organism evidence="8 9">
    <name type="scientific">Athelia psychrophila</name>
    <dbReference type="NCBI Taxonomy" id="1759441"/>
    <lineage>
        <taxon>Eukaryota</taxon>
        <taxon>Fungi</taxon>
        <taxon>Dikarya</taxon>
        <taxon>Basidiomycota</taxon>
        <taxon>Agaricomycotina</taxon>
        <taxon>Agaricomycetes</taxon>
        <taxon>Agaricomycetidae</taxon>
        <taxon>Atheliales</taxon>
        <taxon>Atheliaceae</taxon>
        <taxon>Athelia</taxon>
    </lineage>
</organism>
<dbReference type="GO" id="GO:0003724">
    <property type="term" value="F:RNA helicase activity"/>
    <property type="evidence" value="ECO:0007669"/>
    <property type="project" value="InterPro"/>
</dbReference>
<dbReference type="Proteomes" id="UP000076532">
    <property type="component" value="Unassembled WGS sequence"/>
</dbReference>
<evidence type="ECO:0000256" key="5">
    <source>
        <dbReference type="PROSITE-ProRule" id="PRU00552"/>
    </source>
</evidence>
<dbReference type="GO" id="GO:0005524">
    <property type="term" value="F:ATP binding"/>
    <property type="evidence" value="ECO:0007669"/>
    <property type="project" value="UniProtKB-KW"/>
</dbReference>
<name>A0A166TNU1_9AGAM</name>
<dbReference type="AlphaFoldDB" id="A0A166TNU1"/>
<evidence type="ECO:0000259" key="7">
    <source>
        <dbReference type="PROSITE" id="PS51195"/>
    </source>
</evidence>
<keyword evidence="4" id="KW-0067">ATP-binding</keyword>
<keyword evidence="1" id="KW-0547">Nucleotide-binding</keyword>
<dbReference type="PROSITE" id="PS51195">
    <property type="entry name" value="Q_MOTIF"/>
    <property type="match status" value="1"/>
</dbReference>
<dbReference type="InterPro" id="IPR014014">
    <property type="entry name" value="RNA_helicase_DEAD_Q_motif"/>
</dbReference>
<sequence length="99" mass="10801">MGPQAGPSNLSKAKKPKGKDKKPINAGKIKKTTEKQRVVELEKAAVEFVAAPDLKSFNDLPISEFTKRGLKKAFFKEMTDIQAKSLPETLALPVGVPPR</sequence>
<proteinExistence type="predicted"/>
<feature type="short sequence motif" description="Q motif" evidence="5">
    <location>
        <begin position="55"/>
        <end position="83"/>
    </location>
</feature>
<evidence type="ECO:0000313" key="9">
    <source>
        <dbReference type="Proteomes" id="UP000076532"/>
    </source>
</evidence>
<feature type="compositionally biased region" description="Polar residues" evidence="6">
    <location>
        <begin position="1"/>
        <end position="11"/>
    </location>
</feature>
<evidence type="ECO:0000256" key="1">
    <source>
        <dbReference type="ARBA" id="ARBA00022741"/>
    </source>
</evidence>
<dbReference type="STRING" id="436010.A0A166TNU1"/>
<dbReference type="InterPro" id="IPR027417">
    <property type="entry name" value="P-loop_NTPase"/>
</dbReference>
<protein>
    <recommendedName>
        <fullName evidence="7">DEAD-box RNA helicase Q domain-containing protein</fullName>
    </recommendedName>
</protein>
<keyword evidence="9" id="KW-1185">Reference proteome</keyword>
<keyword evidence="3" id="KW-0347">Helicase</keyword>
<evidence type="ECO:0000256" key="6">
    <source>
        <dbReference type="SAM" id="MobiDB-lite"/>
    </source>
</evidence>
<evidence type="ECO:0000256" key="2">
    <source>
        <dbReference type="ARBA" id="ARBA00022801"/>
    </source>
</evidence>
<dbReference type="Gene3D" id="3.40.50.300">
    <property type="entry name" value="P-loop containing nucleotide triphosphate hydrolases"/>
    <property type="match status" value="1"/>
</dbReference>
<dbReference type="GO" id="GO:0016787">
    <property type="term" value="F:hydrolase activity"/>
    <property type="evidence" value="ECO:0007669"/>
    <property type="project" value="UniProtKB-KW"/>
</dbReference>
<evidence type="ECO:0000256" key="3">
    <source>
        <dbReference type="ARBA" id="ARBA00022806"/>
    </source>
</evidence>
<dbReference type="EMBL" id="KV417492">
    <property type="protein sequence ID" value="KZP30815.1"/>
    <property type="molecule type" value="Genomic_DNA"/>
</dbReference>
<evidence type="ECO:0000313" key="8">
    <source>
        <dbReference type="EMBL" id="KZP30815.1"/>
    </source>
</evidence>
<reference evidence="8 9" key="1">
    <citation type="journal article" date="2016" name="Mol. Biol. Evol.">
        <title>Comparative Genomics of Early-Diverging Mushroom-Forming Fungi Provides Insights into the Origins of Lignocellulose Decay Capabilities.</title>
        <authorList>
            <person name="Nagy L.G."/>
            <person name="Riley R."/>
            <person name="Tritt A."/>
            <person name="Adam C."/>
            <person name="Daum C."/>
            <person name="Floudas D."/>
            <person name="Sun H."/>
            <person name="Yadav J.S."/>
            <person name="Pangilinan J."/>
            <person name="Larsson K.H."/>
            <person name="Matsuura K."/>
            <person name="Barry K."/>
            <person name="Labutti K."/>
            <person name="Kuo R."/>
            <person name="Ohm R.A."/>
            <person name="Bhattacharya S.S."/>
            <person name="Shirouzu T."/>
            <person name="Yoshinaga Y."/>
            <person name="Martin F.M."/>
            <person name="Grigoriev I.V."/>
            <person name="Hibbett D.S."/>
        </authorList>
    </citation>
    <scope>NUCLEOTIDE SEQUENCE [LARGE SCALE GENOMIC DNA]</scope>
    <source>
        <strain evidence="8 9">CBS 109695</strain>
    </source>
</reference>
<gene>
    <name evidence="8" type="ORF">FIBSPDRAFT_945737</name>
</gene>
<feature type="domain" description="DEAD-box RNA helicase Q" evidence="7">
    <location>
        <begin position="55"/>
        <end position="83"/>
    </location>
</feature>
<feature type="region of interest" description="Disordered" evidence="6">
    <location>
        <begin position="1"/>
        <end position="31"/>
    </location>
</feature>
<keyword evidence="2" id="KW-0378">Hydrolase</keyword>
<accession>A0A166TNU1</accession>